<name>A0A8J4F115_9CHLO</name>
<proteinExistence type="predicted"/>
<dbReference type="AlphaFoldDB" id="A0A8J4F115"/>
<protein>
    <submittedName>
        <fullName evidence="2">Uncharacterized protein</fullName>
    </submittedName>
</protein>
<keyword evidence="3" id="KW-1185">Reference proteome</keyword>
<comment type="caution">
    <text evidence="2">The sequence shown here is derived from an EMBL/GenBank/DDBJ whole genome shotgun (WGS) entry which is preliminary data.</text>
</comment>
<dbReference type="EMBL" id="BNCO01000020">
    <property type="protein sequence ID" value="GIL55176.1"/>
    <property type="molecule type" value="Genomic_DNA"/>
</dbReference>
<feature type="region of interest" description="Disordered" evidence="1">
    <location>
        <begin position="68"/>
        <end position="87"/>
    </location>
</feature>
<organism evidence="2 3">
    <name type="scientific">Volvox africanus</name>
    <dbReference type="NCBI Taxonomy" id="51714"/>
    <lineage>
        <taxon>Eukaryota</taxon>
        <taxon>Viridiplantae</taxon>
        <taxon>Chlorophyta</taxon>
        <taxon>core chlorophytes</taxon>
        <taxon>Chlorophyceae</taxon>
        <taxon>CS clade</taxon>
        <taxon>Chlamydomonadales</taxon>
        <taxon>Volvocaceae</taxon>
        <taxon>Volvox</taxon>
    </lineage>
</organism>
<dbReference type="Proteomes" id="UP000747399">
    <property type="component" value="Unassembled WGS sequence"/>
</dbReference>
<gene>
    <name evidence="2" type="ORF">Vafri_10778</name>
</gene>
<evidence type="ECO:0000313" key="2">
    <source>
        <dbReference type="EMBL" id="GIL55176.1"/>
    </source>
</evidence>
<evidence type="ECO:0000256" key="1">
    <source>
        <dbReference type="SAM" id="MobiDB-lite"/>
    </source>
</evidence>
<sequence length="124" mass="13077">MSWDTCFLSPWVHSGKRTAPIVSFSASLPLPLPLPSIWSMLLKLPNALSGDMSNARLPLPLSPPLAAAVPPAAVEPSSPASSPLPSRVREAVVDPNIASISVAPRGLVTRTAINTAEQTRSRHL</sequence>
<feature type="compositionally biased region" description="Low complexity" evidence="1">
    <location>
        <begin position="68"/>
        <end position="86"/>
    </location>
</feature>
<accession>A0A8J4F115</accession>
<reference evidence="2" key="1">
    <citation type="journal article" date="2021" name="Proc. Natl. Acad. Sci. U.S.A.">
        <title>Three genomes in the algal genus Volvox reveal the fate of a haploid sex-determining region after a transition to homothallism.</title>
        <authorList>
            <person name="Yamamoto K."/>
            <person name="Hamaji T."/>
            <person name="Kawai-Toyooka H."/>
            <person name="Matsuzaki R."/>
            <person name="Takahashi F."/>
            <person name="Nishimura Y."/>
            <person name="Kawachi M."/>
            <person name="Noguchi H."/>
            <person name="Minakuchi Y."/>
            <person name="Umen J.G."/>
            <person name="Toyoda A."/>
            <person name="Nozaki H."/>
        </authorList>
    </citation>
    <scope>NUCLEOTIDE SEQUENCE</scope>
    <source>
        <strain evidence="2">NIES-3780</strain>
    </source>
</reference>
<evidence type="ECO:0000313" key="3">
    <source>
        <dbReference type="Proteomes" id="UP000747399"/>
    </source>
</evidence>